<sequence length="155" mass="18007">MCMQGMQWELKYILQGILLKTFKQLSTRPHDMELTIAANKGKGMGTPAATLYKAKVEDVEFKEPYNLYQAKDEDVEFEAIQRRCTCHNFQDNEVLFQNQGDTSFGSRNRPMLKEMQAREYQFFDSDTSAILEELLKEKLIGLPKSKRPKEANKRS</sequence>
<gene>
    <name evidence="1" type="ORF">LIER_25126</name>
</gene>
<dbReference type="EMBL" id="BAABME010007475">
    <property type="protein sequence ID" value="GAA0170979.1"/>
    <property type="molecule type" value="Genomic_DNA"/>
</dbReference>
<evidence type="ECO:0000313" key="2">
    <source>
        <dbReference type="Proteomes" id="UP001454036"/>
    </source>
</evidence>
<protein>
    <submittedName>
        <fullName evidence="1">Uncharacterized protein</fullName>
    </submittedName>
</protein>
<dbReference type="Proteomes" id="UP001454036">
    <property type="component" value="Unassembled WGS sequence"/>
</dbReference>
<comment type="caution">
    <text evidence="1">The sequence shown here is derived from an EMBL/GenBank/DDBJ whole genome shotgun (WGS) entry which is preliminary data.</text>
</comment>
<evidence type="ECO:0000313" key="1">
    <source>
        <dbReference type="EMBL" id="GAA0170979.1"/>
    </source>
</evidence>
<reference evidence="1 2" key="1">
    <citation type="submission" date="2024-01" db="EMBL/GenBank/DDBJ databases">
        <title>The complete chloroplast genome sequence of Lithospermum erythrorhizon: insights into the phylogenetic relationship among Boraginaceae species and the maternal lineages of purple gromwells.</title>
        <authorList>
            <person name="Okada T."/>
            <person name="Watanabe K."/>
        </authorList>
    </citation>
    <scope>NUCLEOTIDE SEQUENCE [LARGE SCALE GENOMIC DNA]</scope>
</reference>
<organism evidence="1 2">
    <name type="scientific">Lithospermum erythrorhizon</name>
    <name type="common">Purple gromwell</name>
    <name type="synonym">Lithospermum officinale var. erythrorhizon</name>
    <dbReference type="NCBI Taxonomy" id="34254"/>
    <lineage>
        <taxon>Eukaryota</taxon>
        <taxon>Viridiplantae</taxon>
        <taxon>Streptophyta</taxon>
        <taxon>Embryophyta</taxon>
        <taxon>Tracheophyta</taxon>
        <taxon>Spermatophyta</taxon>
        <taxon>Magnoliopsida</taxon>
        <taxon>eudicotyledons</taxon>
        <taxon>Gunneridae</taxon>
        <taxon>Pentapetalae</taxon>
        <taxon>asterids</taxon>
        <taxon>lamiids</taxon>
        <taxon>Boraginales</taxon>
        <taxon>Boraginaceae</taxon>
        <taxon>Boraginoideae</taxon>
        <taxon>Lithospermeae</taxon>
        <taxon>Lithospermum</taxon>
    </lineage>
</organism>
<dbReference type="PANTHER" id="PTHR33437:SF2">
    <property type="entry name" value="OS06G0361200 PROTEIN"/>
    <property type="match status" value="1"/>
</dbReference>
<proteinExistence type="predicted"/>
<dbReference type="AlphaFoldDB" id="A0AAV3R554"/>
<keyword evidence="2" id="KW-1185">Reference proteome</keyword>
<accession>A0AAV3R554</accession>
<dbReference type="PANTHER" id="PTHR33437">
    <property type="entry name" value="OS06G0361200 PROTEIN"/>
    <property type="match status" value="1"/>
</dbReference>
<name>A0AAV3R554_LITER</name>